<evidence type="ECO:0000313" key="8">
    <source>
        <dbReference type="Proteomes" id="UP001162164"/>
    </source>
</evidence>
<comment type="similarity">
    <text evidence="1">Belongs to the E2F/DP family.</text>
</comment>
<dbReference type="PANTHER" id="PTHR12548:SF9">
    <property type="entry name" value="TRANSCRIPTION FACTOR DP"/>
    <property type="match status" value="1"/>
</dbReference>
<dbReference type="InterPro" id="IPR015648">
    <property type="entry name" value="Transcrpt_fac_DP"/>
</dbReference>
<dbReference type="PANTHER" id="PTHR12548">
    <property type="entry name" value="TRANSCRIPTION FACTOR DP"/>
    <property type="match status" value="1"/>
</dbReference>
<evidence type="ECO:0000256" key="1">
    <source>
        <dbReference type="ARBA" id="ARBA00010940"/>
    </source>
</evidence>
<proteinExistence type="inferred from homology"/>
<comment type="caution">
    <text evidence="7">The sequence shown here is derived from an EMBL/GenBank/DDBJ whole genome shotgun (WGS) entry which is preliminary data.</text>
</comment>
<evidence type="ECO:0000256" key="3">
    <source>
        <dbReference type="ARBA" id="ARBA00023125"/>
    </source>
</evidence>
<feature type="signal peptide" evidence="5">
    <location>
        <begin position="1"/>
        <end position="22"/>
    </location>
</feature>
<sequence>MRWAPPLILLIFSSLLLLLTQNKKTVINCSISNDKMEYSFNLVDKFEINDDVEILKSIGMLAGLDTGECTPESLERIKALIPDSLWPYVERVFMILILFRPINPHSNSIKKINRKPVMAQSNF</sequence>
<keyword evidence="3" id="KW-0238">DNA-binding</keyword>
<gene>
    <name evidence="7" type="ORF">NQ317_011956</name>
</gene>
<name>A0ABQ9IRF3_9CUCU</name>
<evidence type="ECO:0000256" key="4">
    <source>
        <dbReference type="ARBA" id="ARBA00023163"/>
    </source>
</evidence>
<dbReference type="SMART" id="SM01138">
    <property type="entry name" value="DP"/>
    <property type="match status" value="1"/>
</dbReference>
<dbReference type="InterPro" id="IPR014889">
    <property type="entry name" value="Transc_factor_DP_C"/>
</dbReference>
<evidence type="ECO:0000256" key="5">
    <source>
        <dbReference type="SAM" id="SignalP"/>
    </source>
</evidence>
<protein>
    <recommendedName>
        <fullName evidence="6">Transcription factor DP C-terminal domain-containing protein</fullName>
    </recommendedName>
</protein>
<dbReference type="Pfam" id="PF08781">
    <property type="entry name" value="DP"/>
    <property type="match status" value="1"/>
</dbReference>
<evidence type="ECO:0000259" key="6">
    <source>
        <dbReference type="SMART" id="SM01138"/>
    </source>
</evidence>
<keyword evidence="8" id="KW-1185">Reference proteome</keyword>
<dbReference type="Gene3D" id="1.20.140.80">
    <property type="entry name" value="Transcription factor DP"/>
    <property type="match status" value="1"/>
</dbReference>
<evidence type="ECO:0000256" key="2">
    <source>
        <dbReference type="ARBA" id="ARBA00023015"/>
    </source>
</evidence>
<feature type="domain" description="Transcription factor DP C-terminal" evidence="6">
    <location>
        <begin position="13"/>
        <end position="94"/>
    </location>
</feature>
<accession>A0ABQ9IRF3</accession>
<dbReference type="InterPro" id="IPR037241">
    <property type="entry name" value="E2F-DP_heterodim"/>
</dbReference>
<keyword evidence="5" id="KW-0732">Signal</keyword>
<evidence type="ECO:0000313" key="7">
    <source>
        <dbReference type="EMBL" id="KAJ8948319.1"/>
    </source>
</evidence>
<keyword evidence="2" id="KW-0805">Transcription regulation</keyword>
<feature type="chain" id="PRO_5045831943" description="Transcription factor DP C-terminal domain-containing protein" evidence="5">
    <location>
        <begin position="23"/>
        <end position="123"/>
    </location>
</feature>
<dbReference type="SUPFAM" id="SSF144074">
    <property type="entry name" value="E2F-DP heterodimerization region"/>
    <property type="match status" value="1"/>
</dbReference>
<dbReference type="Proteomes" id="UP001162164">
    <property type="component" value="Unassembled WGS sequence"/>
</dbReference>
<dbReference type="InterPro" id="IPR038168">
    <property type="entry name" value="TF_DP_C_sf"/>
</dbReference>
<reference evidence="7" key="1">
    <citation type="journal article" date="2023" name="Insect Mol. Biol.">
        <title>Genome sequencing provides insights into the evolution of gene families encoding plant cell wall-degrading enzymes in longhorned beetles.</title>
        <authorList>
            <person name="Shin N.R."/>
            <person name="Okamura Y."/>
            <person name="Kirsch R."/>
            <person name="Pauchet Y."/>
        </authorList>
    </citation>
    <scope>NUCLEOTIDE SEQUENCE</scope>
    <source>
        <strain evidence="7">MMC_N1</strain>
    </source>
</reference>
<organism evidence="7 8">
    <name type="scientific">Molorchus minor</name>
    <dbReference type="NCBI Taxonomy" id="1323400"/>
    <lineage>
        <taxon>Eukaryota</taxon>
        <taxon>Metazoa</taxon>
        <taxon>Ecdysozoa</taxon>
        <taxon>Arthropoda</taxon>
        <taxon>Hexapoda</taxon>
        <taxon>Insecta</taxon>
        <taxon>Pterygota</taxon>
        <taxon>Neoptera</taxon>
        <taxon>Endopterygota</taxon>
        <taxon>Coleoptera</taxon>
        <taxon>Polyphaga</taxon>
        <taxon>Cucujiformia</taxon>
        <taxon>Chrysomeloidea</taxon>
        <taxon>Cerambycidae</taxon>
        <taxon>Lamiinae</taxon>
        <taxon>Monochamini</taxon>
        <taxon>Molorchus</taxon>
    </lineage>
</organism>
<keyword evidence="4" id="KW-0804">Transcription</keyword>
<dbReference type="EMBL" id="JAPWTJ010004104">
    <property type="protein sequence ID" value="KAJ8948319.1"/>
    <property type="molecule type" value="Genomic_DNA"/>
</dbReference>